<evidence type="ECO:0000313" key="2">
    <source>
        <dbReference type="Proteomes" id="UP001327225"/>
    </source>
</evidence>
<gene>
    <name evidence="1" type="ORF">SHK19_02560</name>
</gene>
<dbReference type="InterPro" id="IPR046036">
    <property type="entry name" value="DUF5994"/>
</dbReference>
<dbReference type="EMBL" id="CP141059">
    <property type="protein sequence ID" value="WQQ27117.1"/>
    <property type="molecule type" value="Genomic_DNA"/>
</dbReference>
<dbReference type="RefSeq" id="WP_322457718.1">
    <property type="nucleotide sequence ID" value="NZ_CP141059.1"/>
</dbReference>
<reference evidence="2" key="1">
    <citation type="submission" date="2023-12" db="EMBL/GenBank/DDBJ databases">
        <title>Novel species in genus Nocardioides.</title>
        <authorList>
            <person name="Zhou H."/>
        </authorList>
    </citation>
    <scope>NUCLEOTIDE SEQUENCE [LARGE SCALE GENOMIC DNA]</scope>
    <source>
        <strain evidence="2">HM61</strain>
    </source>
</reference>
<accession>A0ABZ0ZSD5</accession>
<sequence>MATVVQPDLRLQLNHTNRPYGGGWWPGGDDVSHQILDLMGRWPADRPSIVSYAFLHDNWDRSEASVPAQYLTRTLILVLSDRSSCRLLMIPHDTDPAAAEELLAEASNPHTTWRRMDFASTFRAAVSQ</sequence>
<evidence type="ECO:0000313" key="1">
    <source>
        <dbReference type="EMBL" id="WQQ27117.1"/>
    </source>
</evidence>
<keyword evidence="2" id="KW-1185">Reference proteome</keyword>
<dbReference type="Pfam" id="PF19457">
    <property type="entry name" value="DUF5994"/>
    <property type="match status" value="1"/>
</dbReference>
<name>A0ABZ0ZSD5_9ACTN</name>
<protein>
    <submittedName>
        <fullName evidence="1">DUF5994 family protein</fullName>
    </submittedName>
</protein>
<organism evidence="1 2">
    <name type="scientific">Nocardioides bizhenqiangii</name>
    <dbReference type="NCBI Taxonomy" id="3095076"/>
    <lineage>
        <taxon>Bacteria</taxon>
        <taxon>Bacillati</taxon>
        <taxon>Actinomycetota</taxon>
        <taxon>Actinomycetes</taxon>
        <taxon>Propionibacteriales</taxon>
        <taxon>Nocardioidaceae</taxon>
        <taxon>Nocardioides</taxon>
    </lineage>
</organism>
<dbReference type="Proteomes" id="UP001327225">
    <property type="component" value="Chromosome"/>
</dbReference>
<proteinExistence type="predicted"/>